<dbReference type="Proteomes" id="UP000320516">
    <property type="component" value="Unassembled WGS sequence"/>
</dbReference>
<gene>
    <name evidence="1" type="ORF">FBZ87_106175</name>
</gene>
<reference evidence="1 2" key="1">
    <citation type="submission" date="2019-06" db="EMBL/GenBank/DDBJ databases">
        <title>Genomic Encyclopedia of Type Strains, Phase IV (KMG-V): Genome sequencing to study the core and pangenomes of soil and plant-associated prokaryotes.</title>
        <authorList>
            <person name="Whitman W."/>
        </authorList>
    </citation>
    <scope>NUCLEOTIDE SEQUENCE [LARGE SCALE GENOMIC DNA]</scope>
    <source>
        <strain evidence="1 2">BR 12005</strain>
    </source>
</reference>
<organism evidence="1 2">
    <name type="scientific">Nitrospirillum amazonense</name>
    <dbReference type="NCBI Taxonomy" id="28077"/>
    <lineage>
        <taxon>Bacteria</taxon>
        <taxon>Pseudomonadati</taxon>
        <taxon>Pseudomonadota</taxon>
        <taxon>Alphaproteobacteria</taxon>
        <taxon>Rhodospirillales</taxon>
        <taxon>Azospirillaceae</taxon>
        <taxon>Nitrospirillum</taxon>
    </lineage>
</organism>
<dbReference type="AlphaFoldDB" id="A0A560JL73"/>
<accession>A0A560JL73</accession>
<sequence length="33" mass="3430">MMTDLLPANSQAPLFGRVFRPDGAGSSVVAAPR</sequence>
<proteinExistence type="predicted"/>
<evidence type="ECO:0000313" key="1">
    <source>
        <dbReference type="EMBL" id="TWB71931.1"/>
    </source>
</evidence>
<comment type="caution">
    <text evidence="1">The sequence shown here is derived from an EMBL/GenBank/DDBJ whole genome shotgun (WGS) entry which is preliminary data.</text>
</comment>
<name>A0A560JL73_9PROT</name>
<dbReference type="EMBL" id="VITV01000006">
    <property type="protein sequence ID" value="TWB71931.1"/>
    <property type="molecule type" value="Genomic_DNA"/>
</dbReference>
<protein>
    <submittedName>
        <fullName evidence="1">Uncharacterized protein</fullName>
    </submittedName>
</protein>
<evidence type="ECO:0000313" key="2">
    <source>
        <dbReference type="Proteomes" id="UP000320516"/>
    </source>
</evidence>